<dbReference type="GO" id="GO:0036498">
    <property type="term" value="P:IRE1-mediated unfolded protein response"/>
    <property type="evidence" value="ECO:0007669"/>
    <property type="project" value="EnsemblFungi"/>
</dbReference>
<accession>A0A1G4K3P7</accession>
<comment type="similarity">
    <text evidence="14 16">Belongs to the TRL1 family.</text>
</comment>
<keyword evidence="2 16" id="KW-0436">Ligase</keyword>
<evidence type="ECO:0000256" key="1">
    <source>
        <dbReference type="ARBA" id="ARBA00012724"/>
    </source>
</evidence>
<evidence type="ECO:0000256" key="4">
    <source>
        <dbReference type="ARBA" id="ARBA00022694"/>
    </source>
</evidence>
<evidence type="ECO:0000256" key="10">
    <source>
        <dbReference type="ARBA" id="ARBA00022840"/>
    </source>
</evidence>
<evidence type="ECO:0000259" key="19">
    <source>
        <dbReference type="Pfam" id="PF08303"/>
    </source>
</evidence>
<dbReference type="GO" id="GO:0070966">
    <property type="term" value="P:nuclear-transcribed mRNA catabolic process, no-go decay"/>
    <property type="evidence" value="ECO:0007669"/>
    <property type="project" value="EnsemblFungi"/>
</dbReference>
<dbReference type="InterPro" id="IPR019039">
    <property type="entry name" value="T4-Rnl1-like_N"/>
</dbReference>
<evidence type="ECO:0000256" key="3">
    <source>
        <dbReference type="ARBA" id="ARBA00022679"/>
    </source>
</evidence>
<dbReference type="PIRSF" id="PIRSF019634">
    <property type="entry name" value="tRNA_lig_yeast"/>
    <property type="match status" value="1"/>
</dbReference>
<keyword evidence="10" id="KW-0067">ATP-binding</keyword>
<evidence type="ECO:0000256" key="9">
    <source>
        <dbReference type="ARBA" id="ARBA00022801"/>
    </source>
</evidence>
<evidence type="ECO:0000256" key="11">
    <source>
        <dbReference type="ARBA" id="ARBA00023268"/>
    </source>
</evidence>
<feature type="domain" description="T4 RNA ligase 1-like N-terminal" evidence="20">
    <location>
        <begin position="84"/>
        <end position="311"/>
    </location>
</feature>
<evidence type="ECO:0000256" key="16">
    <source>
        <dbReference type="PIRNR" id="PIRNR019634"/>
    </source>
</evidence>
<dbReference type="GO" id="GO:0006388">
    <property type="term" value="P:tRNA splicing, via endonucleolytic cleavage and ligation"/>
    <property type="evidence" value="ECO:0007669"/>
    <property type="project" value="UniProtKB-UniRule"/>
</dbReference>
<keyword evidence="9" id="KW-0378">Hydrolase</keyword>
<dbReference type="GO" id="GO:0005637">
    <property type="term" value="C:nuclear inner membrane"/>
    <property type="evidence" value="ECO:0007669"/>
    <property type="project" value="EnsemblFungi"/>
</dbReference>
<dbReference type="PANTHER" id="PTHR32004:SF1">
    <property type="entry name" value="TRNA LIGASE"/>
    <property type="match status" value="1"/>
</dbReference>
<reference evidence="21 22" key="1">
    <citation type="submission" date="2016-03" db="EMBL/GenBank/DDBJ databases">
        <authorList>
            <person name="Devillers H."/>
        </authorList>
    </citation>
    <scope>NUCLEOTIDE SEQUENCE [LARGE SCALE GENOMIC DNA]</scope>
    <source>
        <strain evidence="21">CBS 10888</strain>
    </source>
</reference>
<dbReference type="GO" id="GO:0004519">
    <property type="term" value="F:endonuclease activity"/>
    <property type="evidence" value="ECO:0007669"/>
    <property type="project" value="UniProtKB-KW"/>
</dbReference>
<gene>
    <name evidence="21" type="ORF">LADA_0H11936G</name>
</gene>
<evidence type="ECO:0000313" key="21">
    <source>
        <dbReference type="EMBL" id="SCU98293.1"/>
    </source>
</evidence>
<dbReference type="InterPro" id="IPR015965">
    <property type="entry name" value="tRNA_lig_PDEase"/>
</dbReference>
<feature type="active site" description="N6-AMP-lysine intermediate" evidence="17">
    <location>
        <position position="134"/>
    </location>
</feature>
<evidence type="ECO:0000256" key="6">
    <source>
        <dbReference type="ARBA" id="ARBA00022741"/>
    </source>
</evidence>
<dbReference type="InterPro" id="IPR027417">
    <property type="entry name" value="P-loop_NTPase"/>
</dbReference>
<keyword evidence="6" id="KW-0547">Nucleotide-binding</keyword>
<evidence type="ECO:0000256" key="12">
    <source>
        <dbReference type="ARBA" id="ARBA00034038"/>
    </source>
</evidence>
<comment type="function">
    <text evidence="13">One of the two proteins required for the splicing of precursor tRNA molecules containing introns. The ligation activity requires three enzymatic activities: phosphorylation of the 5' terminus of the 3' half-tRNA in the presence of ATP, opening of the 2'3'-cyclic phosphodiester bond of the 5' half-tRNA leaving a 2'-phosphomonoester and ligation of the two tRNA halves in an ATP-dependent reaction.</text>
</comment>
<dbReference type="OrthoDB" id="276239at2759"/>
<dbReference type="EMBL" id="LT598461">
    <property type="protein sequence ID" value="SCU98293.1"/>
    <property type="molecule type" value="Genomic_DNA"/>
</dbReference>
<evidence type="ECO:0000256" key="5">
    <source>
        <dbReference type="ARBA" id="ARBA00022722"/>
    </source>
</evidence>
<name>A0A1G4K3P7_9SACH</name>
<dbReference type="InterPro" id="IPR012387">
    <property type="entry name" value="Trl1_fun"/>
</dbReference>
<dbReference type="Pfam" id="PF08303">
    <property type="entry name" value="tRNA_lig_kinase"/>
    <property type="match status" value="1"/>
</dbReference>
<dbReference type="GO" id="GO:0051730">
    <property type="term" value="F:GTP-dependent polyribonucleotide 5'-hydroxyl-kinase activity"/>
    <property type="evidence" value="ECO:0007669"/>
    <property type="project" value="EnsemblFungi"/>
</dbReference>
<keyword evidence="5" id="KW-0540">Nuclease</keyword>
<dbReference type="GO" id="GO:2000622">
    <property type="term" value="P:regulation of nuclear-transcribed mRNA catabolic process, nonsense-mediated decay"/>
    <property type="evidence" value="ECO:0007669"/>
    <property type="project" value="EnsemblFungi"/>
</dbReference>
<dbReference type="Pfam" id="PF08302">
    <property type="entry name" value="tRNA_lig_CPD"/>
    <property type="match status" value="1"/>
</dbReference>
<dbReference type="GO" id="GO:0005524">
    <property type="term" value="F:ATP binding"/>
    <property type="evidence" value="ECO:0007669"/>
    <property type="project" value="UniProtKB-UniRule"/>
</dbReference>
<keyword evidence="4 16" id="KW-0819">tRNA processing</keyword>
<dbReference type="STRING" id="1266660.A0A1G4K3P7"/>
<evidence type="ECO:0000256" key="15">
    <source>
        <dbReference type="ARBA" id="ARBA00073988"/>
    </source>
</evidence>
<keyword evidence="3" id="KW-0808">Transferase</keyword>
<evidence type="ECO:0000259" key="20">
    <source>
        <dbReference type="Pfam" id="PF09511"/>
    </source>
</evidence>
<dbReference type="Pfam" id="PF09511">
    <property type="entry name" value="RNA_lig_T4_1"/>
    <property type="match status" value="1"/>
</dbReference>
<dbReference type="AlphaFoldDB" id="A0A1G4K3P7"/>
<dbReference type="GO" id="GO:0003972">
    <property type="term" value="F:RNA ligase (ATP) activity"/>
    <property type="evidence" value="ECO:0007669"/>
    <property type="project" value="UniProtKB-UniRule"/>
</dbReference>
<keyword evidence="11" id="KW-0511">Multifunctional enzyme</keyword>
<comment type="catalytic activity">
    <reaction evidence="12 16">
        <text>ATP + (ribonucleotide)n-3'-hydroxyl + 5'-phospho-(ribonucleotide)m = (ribonucleotide)n+m + AMP + diphosphate.</text>
        <dbReference type="EC" id="6.5.1.3"/>
    </reaction>
</comment>
<dbReference type="GO" id="GO:0004113">
    <property type="term" value="F:2',3'-cyclic-nucleotide 3'-phosphodiesterase activity"/>
    <property type="evidence" value="ECO:0007669"/>
    <property type="project" value="EnsemblFungi"/>
</dbReference>
<feature type="domain" description="tRNA ligase phosphodiesterase" evidence="18">
    <location>
        <begin position="584"/>
        <end position="844"/>
    </location>
</feature>
<dbReference type="GO" id="GO:0005737">
    <property type="term" value="C:cytoplasm"/>
    <property type="evidence" value="ECO:0007669"/>
    <property type="project" value="EnsemblFungi"/>
</dbReference>
<keyword evidence="7" id="KW-0255">Endonuclease</keyword>
<sequence>MTTTNSKSGPPSHIASILRTISMNLNVNESCERLIADLEAASQLHKRGKAYKTLCQITNCDRTVVSWKFNEWDYGKSSIQLPVNARGLFILEDAKPPRIAARGYDKFFNVGEVPFTSWDWLSANTVGPYDVTVKENGCIIFVSGLEDGTLLICSKHSTGARDDTDRNHSIAGEKFLAKQLQEHNIDSRALGLELYDMNATVVAEYCDDTFEEHILEYSEDAAGLYVHGININSRKFETLPISDVTTFADKYGFKKVNYFTKHDIYSLRKFLEQSALVGSYENKEIEGFVIRTRLQDGSPFFFKFKFEEPYLMYRQWREATKRYIETKSRVFSFKKHRFITNKYLDFVIPLLDADEQLRDDYMKDLAIIRLRKLFLLDYGLSGLEILNSEKIKELERENAIDYNTVDSNTKFMFFPIATIGCGKTTTALTLQNLYPTQWGHVQNDDISGRDKAMLMKKSLDILAQDGVKAVIVDRNNHQFRERKQLFEWFAELKEKYMPYDCNVKIIALSFLPYEDVEETSKLTITRVLARGDRHQSIKAEKDGEKKVLGIMRGFINRYQPLDVNKEPDNLFDYVVTLRVLERDSSRSNVQTILHALKAKYPILVPEMPSQERITSAFEKSLQYEPTITKIIGGGNKSDTKGKKLKPIYFSAEIMDRRSFLQVIRDTSSQISTVGSSPISEAEEAGRVLRNLHITLCHWASCKKGTKGEKDIWCEFNKRYIKLLKQTSSHSEESPKHLKTKDKVKFRLTRLLWDDKIITATVNLLDDGIIDGDTGDAIPRLACTNEFPHVTLALLKSEVNPFYSNTLCKYMNEHHGLLQGTFEDGTGCLELKHGPEMTADICINL</sequence>
<protein>
    <recommendedName>
        <fullName evidence="15 16">tRNA ligase</fullName>
        <ecNumber evidence="1 16">6.5.1.3</ecNumber>
    </recommendedName>
</protein>
<keyword evidence="8" id="KW-0418">Kinase</keyword>
<keyword evidence="22" id="KW-1185">Reference proteome</keyword>
<evidence type="ECO:0000256" key="2">
    <source>
        <dbReference type="ARBA" id="ARBA00022598"/>
    </source>
</evidence>
<evidence type="ECO:0000256" key="14">
    <source>
        <dbReference type="ARBA" id="ARBA00061627"/>
    </source>
</evidence>
<evidence type="ECO:0000256" key="8">
    <source>
        <dbReference type="ARBA" id="ARBA00022777"/>
    </source>
</evidence>
<evidence type="ECO:0000259" key="18">
    <source>
        <dbReference type="Pfam" id="PF08302"/>
    </source>
</evidence>
<dbReference type="InterPro" id="IPR015966">
    <property type="entry name" value="tRNA_lig_kin_fungi"/>
</dbReference>
<evidence type="ECO:0000313" key="22">
    <source>
        <dbReference type="Proteomes" id="UP000190274"/>
    </source>
</evidence>
<proteinExistence type="inferred from homology"/>
<evidence type="ECO:0000256" key="7">
    <source>
        <dbReference type="ARBA" id="ARBA00022759"/>
    </source>
</evidence>
<dbReference type="Proteomes" id="UP000190274">
    <property type="component" value="Chromosome H"/>
</dbReference>
<evidence type="ECO:0000256" key="13">
    <source>
        <dbReference type="ARBA" id="ARBA00055002"/>
    </source>
</evidence>
<dbReference type="FunFam" id="3.40.50.300:FF:001934">
    <property type="entry name" value="tRNA ligase"/>
    <property type="match status" value="1"/>
</dbReference>
<dbReference type="Gene3D" id="3.40.50.300">
    <property type="entry name" value="P-loop containing nucleotide triphosphate hydrolases"/>
    <property type="match status" value="1"/>
</dbReference>
<dbReference type="EC" id="6.5.1.3" evidence="1 16"/>
<dbReference type="PANTHER" id="PTHR32004">
    <property type="entry name" value="TRNA LIGASE"/>
    <property type="match status" value="1"/>
</dbReference>
<organism evidence="21 22">
    <name type="scientific">Lachancea dasiensis</name>
    <dbReference type="NCBI Taxonomy" id="1072105"/>
    <lineage>
        <taxon>Eukaryota</taxon>
        <taxon>Fungi</taxon>
        <taxon>Dikarya</taxon>
        <taxon>Ascomycota</taxon>
        <taxon>Saccharomycotina</taxon>
        <taxon>Saccharomycetes</taxon>
        <taxon>Saccharomycetales</taxon>
        <taxon>Saccharomycetaceae</taxon>
        <taxon>Lachancea</taxon>
    </lineage>
</organism>
<feature type="domain" description="tRNA ligase kinase" evidence="19">
    <location>
        <begin position="413"/>
        <end position="579"/>
    </location>
</feature>
<dbReference type="GO" id="GO:0032056">
    <property type="term" value="P:positive regulation of translation in response to stress"/>
    <property type="evidence" value="ECO:0007669"/>
    <property type="project" value="EnsemblFungi"/>
</dbReference>
<evidence type="ECO:0000256" key="17">
    <source>
        <dbReference type="PIRSR" id="PIRSR019634-50"/>
    </source>
</evidence>